<reference evidence="2 3" key="1">
    <citation type="journal article" date="2014" name="BMC Genomics">
        <title>Oil accumulation mechanisms of the oleaginous microalga Chlorella protothecoides revealed through its genome, transcriptomes, and proteomes.</title>
        <authorList>
            <person name="Gao C."/>
            <person name="Wang Y."/>
            <person name="Shen Y."/>
            <person name="Yan D."/>
            <person name="He X."/>
            <person name="Dai J."/>
            <person name="Wu Q."/>
        </authorList>
    </citation>
    <scope>NUCLEOTIDE SEQUENCE [LARGE SCALE GENOMIC DNA]</scope>
    <source>
        <strain evidence="2 3">0710</strain>
    </source>
</reference>
<dbReference type="EMBL" id="APJO01000809">
    <property type="protein sequence ID" value="KFM22451.1"/>
    <property type="molecule type" value="Genomic_DNA"/>
</dbReference>
<gene>
    <name evidence="2" type="ORF">F751_0098</name>
</gene>
<name>A0A087S9P7_AUXPR</name>
<protein>
    <submittedName>
        <fullName evidence="2">Uncharacterized protein</fullName>
    </submittedName>
</protein>
<dbReference type="KEGG" id="apro:F751_0098"/>
<evidence type="ECO:0000256" key="1">
    <source>
        <dbReference type="SAM" id="MobiDB-lite"/>
    </source>
</evidence>
<dbReference type="AlphaFoldDB" id="A0A087S9P7"/>
<dbReference type="Proteomes" id="UP000028924">
    <property type="component" value="Unassembled WGS sequence"/>
</dbReference>
<accession>A0A087S9P7</accession>
<dbReference type="GeneID" id="23611489"/>
<evidence type="ECO:0000313" key="2">
    <source>
        <dbReference type="EMBL" id="KFM22451.1"/>
    </source>
</evidence>
<proteinExistence type="predicted"/>
<feature type="region of interest" description="Disordered" evidence="1">
    <location>
        <begin position="1"/>
        <end position="40"/>
    </location>
</feature>
<dbReference type="RefSeq" id="XP_011399877.1">
    <property type="nucleotide sequence ID" value="XM_011401575.1"/>
</dbReference>
<organism evidence="2 3">
    <name type="scientific">Auxenochlorella protothecoides</name>
    <name type="common">Green microalga</name>
    <name type="synonym">Chlorella protothecoides</name>
    <dbReference type="NCBI Taxonomy" id="3075"/>
    <lineage>
        <taxon>Eukaryota</taxon>
        <taxon>Viridiplantae</taxon>
        <taxon>Chlorophyta</taxon>
        <taxon>core chlorophytes</taxon>
        <taxon>Trebouxiophyceae</taxon>
        <taxon>Chlorellales</taxon>
        <taxon>Chlorellaceae</taxon>
        <taxon>Auxenochlorella</taxon>
    </lineage>
</organism>
<keyword evidence="3" id="KW-1185">Reference proteome</keyword>
<evidence type="ECO:0000313" key="3">
    <source>
        <dbReference type="Proteomes" id="UP000028924"/>
    </source>
</evidence>
<comment type="caution">
    <text evidence="2">The sequence shown here is derived from an EMBL/GenBank/DDBJ whole genome shotgun (WGS) entry which is preliminary data.</text>
</comment>
<sequence length="94" mass="10231">MEGPWACAAGQTRDSLTPWRRGRSRCNTRRSAPSHHANEVDAAALEETGDLSAKILPGKWLGEGGSWGVCVHGRFPKKCNNQVTTNNFKKSGSH</sequence>